<name>A0A1V9FP14_9BACT</name>
<gene>
    <name evidence="2" type="ORF">A3860_34695</name>
</gene>
<dbReference type="GO" id="GO:0003824">
    <property type="term" value="F:catalytic activity"/>
    <property type="evidence" value="ECO:0007669"/>
    <property type="project" value="InterPro"/>
</dbReference>
<dbReference type="Gene3D" id="3.40.50.1580">
    <property type="entry name" value="Nucleoside phosphorylase domain"/>
    <property type="match status" value="1"/>
</dbReference>
<reference evidence="2 3" key="1">
    <citation type="submission" date="2016-03" db="EMBL/GenBank/DDBJ databases">
        <title>Niastella vici sp. nov., isolated from farmland soil.</title>
        <authorList>
            <person name="Chen L."/>
            <person name="Wang D."/>
            <person name="Yang S."/>
            <person name="Wang G."/>
        </authorList>
    </citation>
    <scope>NUCLEOTIDE SEQUENCE [LARGE SCALE GENOMIC DNA]</scope>
    <source>
        <strain evidence="2 3">DJ57</strain>
    </source>
</reference>
<feature type="domain" description="Nucleoside phosphorylase" evidence="1">
    <location>
        <begin position="70"/>
        <end position="242"/>
    </location>
</feature>
<dbReference type="RefSeq" id="WP_081153588.1">
    <property type="nucleotide sequence ID" value="NZ_LVYD01000066.1"/>
</dbReference>
<dbReference type="Pfam" id="PF01048">
    <property type="entry name" value="PNP_UDP_1"/>
    <property type="match status" value="1"/>
</dbReference>
<dbReference type="OrthoDB" id="7945729at2"/>
<accession>A0A1V9FP14</accession>
<dbReference type="STRING" id="1703345.A3860_34695"/>
<comment type="caution">
    <text evidence="2">The sequence shown here is derived from an EMBL/GenBank/DDBJ whole genome shotgun (WGS) entry which is preliminary data.</text>
</comment>
<dbReference type="InterPro" id="IPR000845">
    <property type="entry name" value="Nucleoside_phosphorylase_d"/>
</dbReference>
<protein>
    <recommendedName>
        <fullName evidence="1">Nucleoside phosphorylase domain-containing protein</fullName>
    </recommendedName>
</protein>
<evidence type="ECO:0000313" key="2">
    <source>
        <dbReference type="EMBL" id="OQP60082.1"/>
    </source>
</evidence>
<evidence type="ECO:0000259" key="1">
    <source>
        <dbReference type="Pfam" id="PF01048"/>
    </source>
</evidence>
<dbReference type="CDD" id="cd09007">
    <property type="entry name" value="NP-I_spr0068"/>
    <property type="match status" value="1"/>
</dbReference>
<proteinExistence type="predicted"/>
<evidence type="ECO:0000313" key="3">
    <source>
        <dbReference type="Proteomes" id="UP000192796"/>
    </source>
</evidence>
<dbReference type="Proteomes" id="UP000192796">
    <property type="component" value="Unassembled WGS sequence"/>
</dbReference>
<sequence>MKTILSNKYYNESSVFLPENLLREARRQKNKKDCNVQAVCLLDPDGDLADYLLRMGMATKNNCWACYHSVLYTFRLDNQEIGIIPCIVGSSYAVLVAEQLFVSGCKLLISVTSAGIINQPVNEKRFALITSSIRDEGTSYHYLPPEKPALINQQLFEVLNSEEENPDCPYFNGTSWTTDAPYRETPSAILDMKSKNITCVEMEAAALYALSEVKQYNILCFAHLTNSMAQMEGDFEKGEEFGSIDTLNLVSYVLKFRFENILA</sequence>
<dbReference type="InterPro" id="IPR035994">
    <property type="entry name" value="Nucleoside_phosphorylase_sf"/>
</dbReference>
<organism evidence="2 3">
    <name type="scientific">Niastella vici</name>
    <dbReference type="NCBI Taxonomy" id="1703345"/>
    <lineage>
        <taxon>Bacteria</taxon>
        <taxon>Pseudomonadati</taxon>
        <taxon>Bacteroidota</taxon>
        <taxon>Chitinophagia</taxon>
        <taxon>Chitinophagales</taxon>
        <taxon>Chitinophagaceae</taxon>
        <taxon>Niastella</taxon>
    </lineage>
</organism>
<keyword evidence="3" id="KW-1185">Reference proteome</keyword>
<dbReference type="EMBL" id="LVYD01000066">
    <property type="protein sequence ID" value="OQP60082.1"/>
    <property type="molecule type" value="Genomic_DNA"/>
</dbReference>
<dbReference type="AlphaFoldDB" id="A0A1V9FP14"/>
<dbReference type="GO" id="GO:0009116">
    <property type="term" value="P:nucleoside metabolic process"/>
    <property type="evidence" value="ECO:0007669"/>
    <property type="project" value="InterPro"/>
</dbReference>
<dbReference type="SUPFAM" id="SSF53167">
    <property type="entry name" value="Purine and uridine phosphorylases"/>
    <property type="match status" value="1"/>
</dbReference>